<dbReference type="EMBL" id="JALJOQ010000127">
    <property type="protein sequence ID" value="KAK9795561.1"/>
    <property type="molecule type" value="Genomic_DNA"/>
</dbReference>
<accession>A0AAW1NTW5</accession>
<organism evidence="2 3">
    <name type="scientific">Symbiochloris irregularis</name>
    <dbReference type="NCBI Taxonomy" id="706552"/>
    <lineage>
        <taxon>Eukaryota</taxon>
        <taxon>Viridiplantae</taxon>
        <taxon>Chlorophyta</taxon>
        <taxon>core chlorophytes</taxon>
        <taxon>Trebouxiophyceae</taxon>
        <taxon>Trebouxiales</taxon>
        <taxon>Trebouxiaceae</taxon>
        <taxon>Symbiochloris</taxon>
    </lineage>
</organism>
<sequence length="376" mass="40306">MWDLSRLSTRSHRHSCRAVCAAVEAHLRGTHASPGSNAPLNGVASNGQTGVRLASSARRDVCKLLLDWRKGEWTTLATLLAEEPLAHACPDSLTQSQAHGKKPMPLGDSSLMGKIPLTNLAGLTDGATNLTALPVQFDTAHPQQASRPASHVKPSSFHDSTRATPASPWDTPRKKGSTQNSPSKDLLAAGDQLYMPPLSPRATTVIGTASCQPEDANMVWERRMARMGSTKQRPELDLGQVDLHPTLQKDRDTANAAPQLSPAAVEAALKLVPGSDKWAGLGDGKALPGEEESRLDTSWAVQDEDVCEHVSLWDLASVYRRLEDDGIASQQDMEAMEAAIHAPHRHLGGQGAVSIAPRDFRARLPSGADWTLSVPV</sequence>
<evidence type="ECO:0000313" key="2">
    <source>
        <dbReference type="EMBL" id="KAK9795561.1"/>
    </source>
</evidence>
<feature type="region of interest" description="Disordered" evidence="1">
    <location>
        <begin position="140"/>
        <end position="185"/>
    </location>
</feature>
<comment type="caution">
    <text evidence="2">The sequence shown here is derived from an EMBL/GenBank/DDBJ whole genome shotgun (WGS) entry which is preliminary data.</text>
</comment>
<keyword evidence="3" id="KW-1185">Reference proteome</keyword>
<gene>
    <name evidence="2" type="ORF">WJX73_009053</name>
</gene>
<dbReference type="AlphaFoldDB" id="A0AAW1NTW5"/>
<evidence type="ECO:0000256" key="1">
    <source>
        <dbReference type="SAM" id="MobiDB-lite"/>
    </source>
</evidence>
<name>A0AAW1NTW5_9CHLO</name>
<protein>
    <submittedName>
        <fullName evidence="2">Uncharacterized protein</fullName>
    </submittedName>
</protein>
<reference evidence="2 3" key="1">
    <citation type="journal article" date="2024" name="Nat. Commun.">
        <title>Phylogenomics reveals the evolutionary origins of lichenization in chlorophyte algae.</title>
        <authorList>
            <person name="Puginier C."/>
            <person name="Libourel C."/>
            <person name="Otte J."/>
            <person name="Skaloud P."/>
            <person name="Haon M."/>
            <person name="Grisel S."/>
            <person name="Petersen M."/>
            <person name="Berrin J.G."/>
            <person name="Delaux P.M."/>
            <person name="Dal Grande F."/>
            <person name="Keller J."/>
        </authorList>
    </citation>
    <scope>NUCLEOTIDE SEQUENCE [LARGE SCALE GENOMIC DNA]</scope>
    <source>
        <strain evidence="2 3">SAG 2036</strain>
    </source>
</reference>
<dbReference type="Proteomes" id="UP001465755">
    <property type="component" value="Unassembled WGS sequence"/>
</dbReference>
<proteinExistence type="predicted"/>
<evidence type="ECO:0000313" key="3">
    <source>
        <dbReference type="Proteomes" id="UP001465755"/>
    </source>
</evidence>